<dbReference type="GO" id="GO:0000245">
    <property type="term" value="P:spliceosomal complex assembly"/>
    <property type="evidence" value="ECO:0007669"/>
    <property type="project" value="TreeGrafter"/>
</dbReference>
<dbReference type="FunFam" id="1.10.510.10:FF:000275">
    <property type="entry name" value="SRSF protein kinase 2 isoform X3"/>
    <property type="match status" value="1"/>
</dbReference>
<feature type="region of interest" description="Disordered" evidence="10">
    <location>
        <begin position="39"/>
        <end position="79"/>
    </location>
</feature>
<feature type="compositionally biased region" description="Basic and acidic residues" evidence="10">
    <location>
        <begin position="39"/>
        <end position="49"/>
    </location>
</feature>
<dbReference type="Proteomes" id="UP000603453">
    <property type="component" value="Unassembled WGS sequence"/>
</dbReference>
<dbReference type="SMART" id="SM00220">
    <property type="entry name" value="S_TKc"/>
    <property type="match status" value="1"/>
</dbReference>
<feature type="compositionally biased region" description="Low complexity" evidence="10">
    <location>
        <begin position="300"/>
        <end position="309"/>
    </location>
</feature>
<gene>
    <name evidence="12" type="ORF">INT47_001564</name>
</gene>
<dbReference type="GO" id="GO:0005737">
    <property type="term" value="C:cytoplasm"/>
    <property type="evidence" value="ECO:0007669"/>
    <property type="project" value="TreeGrafter"/>
</dbReference>
<evidence type="ECO:0000256" key="5">
    <source>
        <dbReference type="ARBA" id="ARBA00022777"/>
    </source>
</evidence>
<dbReference type="InterPro" id="IPR051334">
    <property type="entry name" value="SRPK"/>
</dbReference>
<dbReference type="InterPro" id="IPR017441">
    <property type="entry name" value="Protein_kinase_ATP_BS"/>
</dbReference>
<evidence type="ECO:0000256" key="1">
    <source>
        <dbReference type="ARBA" id="ARBA00012513"/>
    </source>
</evidence>
<sequence length="535" mass="61619">MVVLMQESMSINVTTPGIYKTLLLTYLLTLQHRSLRQEDSKKYSRDKSCSRHRSYSSGSVSDMGDGEGEEEDRKDYRKGGYHPVHVGERYKDGRYVVIRKLGWGHFSTVWLVRDTTTGNHFAMKVVKSAKHYTETALDEIKLLKRVAEADPTSVGAEYVTAVVDDFMVEGPNGVHVCMTFEVLGENLLSLIKRYKSRGIPTNLVKQIAKQMLLGLGYLHDTCGIIHTDLKPENVLMYIDNAEELLRKLNQHISPEDKSRGRSLIRKHRHVKMVASEPLSSEQDESELERGRKKRSRSNSRNKSSASTTTITETEEAVKIKIADLGNACWVDHHFTEDIQTRQYRSPEVILGAKWDAGADIWSLACMIFELLTGNYLFDPQKGSRFNRDDGIIILSKHPMTTLTPLFLKLKKDHLAQIIELMGPMNPHFALSGKNSPEYFNHKGCLRHIRNLKYWSLEDVLQDKYGYNRLEAEEIASFLNPMLSYENRARAVDLVNHPWLHDVDPILPDQDHNKAHWRTDRPWRDWQREYKKLRGD</sequence>
<evidence type="ECO:0000313" key="13">
    <source>
        <dbReference type="Proteomes" id="UP000603453"/>
    </source>
</evidence>
<dbReference type="EC" id="2.7.11.1" evidence="1"/>
<dbReference type="GO" id="GO:0005634">
    <property type="term" value="C:nucleus"/>
    <property type="evidence" value="ECO:0007669"/>
    <property type="project" value="TreeGrafter"/>
</dbReference>
<dbReference type="GO" id="GO:0050684">
    <property type="term" value="P:regulation of mRNA processing"/>
    <property type="evidence" value="ECO:0007669"/>
    <property type="project" value="TreeGrafter"/>
</dbReference>
<dbReference type="FunFam" id="3.30.200.20:FF:000770">
    <property type="entry name" value="SRSF protein kinase 2"/>
    <property type="match status" value="1"/>
</dbReference>
<dbReference type="OrthoDB" id="2649at2759"/>
<keyword evidence="2" id="KW-0723">Serine/threonine-protein kinase</keyword>
<evidence type="ECO:0000256" key="3">
    <source>
        <dbReference type="ARBA" id="ARBA00022679"/>
    </source>
</evidence>
<evidence type="ECO:0000256" key="8">
    <source>
        <dbReference type="ARBA" id="ARBA00048679"/>
    </source>
</evidence>
<dbReference type="GO" id="GO:0005524">
    <property type="term" value="F:ATP binding"/>
    <property type="evidence" value="ECO:0007669"/>
    <property type="project" value="UniProtKB-UniRule"/>
</dbReference>
<dbReference type="EMBL" id="JAEPRD010000097">
    <property type="protein sequence ID" value="KAG2199382.1"/>
    <property type="molecule type" value="Genomic_DNA"/>
</dbReference>
<evidence type="ECO:0000256" key="10">
    <source>
        <dbReference type="SAM" id="MobiDB-lite"/>
    </source>
</evidence>
<dbReference type="AlphaFoldDB" id="A0A8H7QV85"/>
<comment type="caution">
    <text evidence="12">The sequence shown here is derived from an EMBL/GenBank/DDBJ whole genome shotgun (WGS) entry which is preliminary data.</text>
</comment>
<feature type="non-terminal residue" evidence="12">
    <location>
        <position position="1"/>
    </location>
</feature>
<evidence type="ECO:0000256" key="6">
    <source>
        <dbReference type="ARBA" id="ARBA00022840"/>
    </source>
</evidence>
<name>A0A8H7QV85_9FUNG</name>
<comment type="catalytic activity">
    <reaction evidence="7">
        <text>L-threonyl-[protein] + ATP = O-phospho-L-threonyl-[protein] + ADP + H(+)</text>
        <dbReference type="Rhea" id="RHEA:46608"/>
        <dbReference type="Rhea" id="RHEA-COMP:11060"/>
        <dbReference type="Rhea" id="RHEA-COMP:11605"/>
        <dbReference type="ChEBI" id="CHEBI:15378"/>
        <dbReference type="ChEBI" id="CHEBI:30013"/>
        <dbReference type="ChEBI" id="CHEBI:30616"/>
        <dbReference type="ChEBI" id="CHEBI:61977"/>
        <dbReference type="ChEBI" id="CHEBI:456216"/>
        <dbReference type="EC" id="2.7.11.1"/>
    </reaction>
</comment>
<protein>
    <recommendedName>
        <fullName evidence="1">non-specific serine/threonine protein kinase</fullName>
        <ecNumber evidence="1">2.7.11.1</ecNumber>
    </recommendedName>
</protein>
<keyword evidence="6 9" id="KW-0067">ATP-binding</keyword>
<evidence type="ECO:0000256" key="7">
    <source>
        <dbReference type="ARBA" id="ARBA00047899"/>
    </source>
</evidence>
<dbReference type="CDD" id="cd14136">
    <property type="entry name" value="STKc_SRPK"/>
    <property type="match status" value="1"/>
</dbReference>
<dbReference type="PROSITE" id="PS00108">
    <property type="entry name" value="PROTEIN_KINASE_ST"/>
    <property type="match status" value="1"/>
</dbReference>
<organism evidence="12 13">
    <name type="scientific">Mucor saturninus</name>
    <dbReference type="NCBI Taxonomy" id="64648"/>
    <lineage>
        <taxon>Eukaryota</taxon>
        <taxon>Fungi</taxon>
        <taxon>Fungi incertae sedis</taxon>
        <taxon>Mucoromycota</taxon>
        <taxon>Mucoromycotina</taxon>
        <taxon>Mucoromycetes</taxon>
        <taxon>Mucorales</taxon>
        <taxon>Mucorineae</taxon>
        <taxon>Mucoraceae</taxon>
        <taxon>Mucor</taxon>
    </lineage>
</organism>
<dbReference type="PANTHER" id="PTHR47634">
    <property type="entry name" value="PROTEIN KINASE DOMAIN-CONTAINING PROTEIN-RELATED"/>
    <property type="match status" value="1"/>
</dbReference>
<dbReference type="InterPro" id="IPR000719">
    <property type="entry name" value="Prot_kinase_dom"/>
</dbReference>
<evidence type="ECO:0000259" key="11">
    <source>
        <dbReference type="PROSITE" id="PS50011"/>
    </source>
</evidence>
<feature type="region of interest" description="Disordered" evidence="10">
    <location>
        <begin position="273"/>
        <end position="309"/>
    </location>
</feature>
<dbReference type="Gene3D" id="3.30.200.20">
    <property type="entry name" value="Phosphorylase Kinase, domain 1"/>
    <property type="match status" value="1"/>
</dbReference>
<reference evidence="12" key="1">
    <citation type="submission" date="2020-12" db="EMBL/GenBank/DDBJ databases">
        <title>Metabolic potential, ecology and presence of endohyphal bacteria is reflected in genomic diversity of Mucoromycotina.</title>
        <authorList>
            <person name="Muszewska A."/>
            <person name="Okrasinska A."/>
            <person name="Steczkiewicz K."/>
            <person name="Drgas O."/>
            <person name="Orlowska M."/>
            <person name="Perlinska-Lenart U."/>
            <person name="Aleksandrzak-Piekarczyk T."/>
            <person name="Szatraj K."/>
            <person name="Zielenkiewicz U."/>
            <person name="Pilsyk S."/>
            <person name="Malc E."/>
            <person name="Mieczkowski P."/>
            <person name="Kruszewska J.S."/>
            <person name="Biernat P."/>
            <person name="Pawlowska J."/>
        </authorList>
    </citation>
    <scope>NUCLEOTIDE SEQUENCE</scope>
    <source>
        <strain evidence="12">WA0000017839</strain>
    </source>
</reference>
<comment type="catalytic activity">
    <reaction evidence="8">
        <text>L-seryl-[protein] + ATP = O-phospho-L-seryl-[protein] + ADP + H(+)</text>
        <dbReference type="Rhea" id="RHEA:17989"/>
        <dbReference type="Rhea" id="RHEA-COMP:9863"/>
        <dbReference type="Rhea" id="RHEA-COMP:11604"/>
        <dbReference type="ChEBI" id="CHEBI:15378"/>
        <dbReference type="ChEBI" id="CHEBI:29999"/>
        <dbReference type="ChEBI" id="CHEBI:30616"/>
        <dbReference type="ChEBI" id="CHEBI:83421"/>
        <dbReference type="ChEBI" id="CHEBI:456216"/>
        <dbReference type="EC" id="2.7.11.1"/>
    </reaction>
</comment>
<feature type="binding site" evidence="9">
    <location>
        <position position="124"/>
    </location>
    <ligand>
        <name>ATP</name>
        <dbReference type="ChEBI" id="CHEBI:30616"/>
    </ligand>
</feature>
<feature type="domain" description="Protein kinase" evidence="11">
    <location>
        <begin position="95"/>
        <end position="499"/>
    </location>
</feature>
<evidence type="ECO:0000256" key="9">
    <source>
        <dbReference type="PROSITE-ProRule" id="PRU10141"/>
    </source>
</evidence>
<dbReference type="InterPro" id="IPR008271">
    <property type="entry name" value="Ser/Thr_kinase_AS"/>
</dbReference>
<dbReference type="PROSITE" id="PS00107">
    <property type="entry name" value="PROTEIN_KINASE_ATP"/>
    <property type="match status" value="1"/>
</dbReference>
<proteinExistence type="predicted"/>
<evidence type="ECO:0000313" key="12">
    <source>
        <dbReference type="EMBL" id="KAG2199382.1"/>
    </source>
</evidence>
<dbReference type="Gene3D" id="1.10.510.10">
    <property type="entry name" value="Transferase(Phosphotransferase) domain 1"/>
    <property type="match status" value="1"/>
</dbReference>
<keyword evidence="4 9" id="KW-0547">Nucleotide-binding</keyword>
<evidence type="ECO:0000256" key="4">
    <source>
        <dbReference type="ARBA" id="ARBA00022741"/>
    </source>
</evidence>
<evidence type="ECO:0000256" key="2">
    <source>
        <dbReference type="ARBA" id="ARBA00022527"/>
    </source>
</evidence>
<dbReference type="GO" id="GO:0004674">
    <property type="term" value="F:protein serine/threonine kinase activity"/>
    <property type="evidence" value="ECO:0007669"/>
    <property type="project" value="UniProtKB-KW"/>
</dbReference>
<keyword evidence="3" id="KW-0808">Transferase</keyword>
<dbReference type="Pfam" id="PF00069">
    <property type="entry name" value="Pkinase"/>
    <property type="match status" value="2"/>
</dbReference>
<keyword evidence="13" id="KW-1185">Reference proteome</keyword>
<keyword evidence="5" id="KW-0418">Kinase</keyword>
<accession>A0A8H7QV85</accession>
<dbReference type="PROSITE" id="PS50011">
    <property type="entry name" value="PROTEIN_KINASE_DOM"/>
    <property type="match status" value="1"/>
</dbReference>
<dbReference type="InterPro" id="IPR011009">
    <property type="entry name" value="Kinase-like_dom_sf"/>
</dbReference>
<dbReference type="PANTHER" id="PTHR47634:SF9">
    <property type="entry name" value="PROTEIN KINASE DOMAIN-CONTAINING PROTEIN-RELATED"/>
    <property type="match status" value="1"/>
</dbReference>
<dbReference type="SUPFAM" id="SSF56112">
    <property type="entry name" value="Protein kinase-like (PK-like)"/>
    <property type="match status" value="1"/>
</dbReference>
<feature type="compositionally biased region" description="Basic residues" evidence="10">
    <location>
        <begin position="290"/>
        <end position="299"/>
    </location>
</feature>